<dbReference type="Proteomes" id="UP000321750">
    <property type="component" value="Unassembled WGS sequence"/>
</dbReference>
<dbReference type="PIRSF" id="PIRSF008546">
    <property type="entry name" value="UCP008546"/>
    <property type="match status" value="1"/>
</dbReference>
<organism evidence="1 2">
    <name type="scientific">Methylobacterium gnaphalii</name>
    <dbReference type="NCBI Taxonomy" id="1010610"/>
    <lineage>
        <taxon>Bacteria</taxon>
        <taxon>Pseudomonadati</taxon>
        <taxon>Pseudomonadota</taxon>
        <taxon>Alphaproteobacteria</taxon>
        <taxon>Hyphomicrobiales</taxon>
        <taxon>Methylobacteriaceae</taxon>
        <taxon>Methylobacterium</taxon>
    </lineage>
</organism>
<dbReference type="EMBL" id="BJZV01000007">
    <property type="protein sequence ID" value="GEP09775.1"/>
    <property type="molecule type" value="Genomic_DNA"/>
</dbReference>
<dbReference type="OrthoDB" id="9801870at2"/>
<comment type="caution">
    <text evidence="1">The sequence shown here is derived from an EMBL/GenBank/DDBJ whole genome shotgun (WGS) entry which is preliminary data.</text>
</comment>
<name>A0A512JII4_9HYPH</name>
<dbReference type="SUPFAM" id="SSF140736">
    <property type="entry name" value="Rv1873-like"/>
    <property type="match status" value="1"/>
</dbReference>
<evidence type="ECO:0000313" key="1">
    <source>
        <dbReference type="EMBL" id="GEP09775.1"/>
    </source>
</evidence>
<keyword evidence="2" id="KW-1185">Reference proteome</keyword>
<dbReference type="AlphaFoldDB" id="A0A512JII4"/>
<evidence type="ECO:0008006" key="3">
    <source>
        <dbReference type="Google" id="ProtNLM"/>
    </source>
</evidence>
<dbReference type="InterPro" id="IPR014937">
    <property type="entry name" value="DUF1810"/>
</dbReference>
<evidence type="ECO:0000313" key="2">
    <source>
        <dbReference type="Proteomes" id="UP000321750"/>
    </source>
</evidence>
<gene>
    <name evidence="1" type="ORF">MGN01_16200</name>
</gene>
<dbReference type="InterPro" id="IPR036287">
    <property type="entry name" value="Rv1873-like_sf"/>
</dbReference>
<proteinExistence type="predicted"/>
<reference evidence="1 2" key="1">
    <citation type="submission" date="2019-07" db="EMBL/GenBank/DDBJ databases">
        <title>Whole genome shotgun sequence of Methylobacterium gnaphalii NBRC 107716.</title>
        <authorList>
            <person name="Hosoyama A."/>
            <person name="Uohara A."/>
            <person name="Ohji S."/>
            <person name="Ichikawa N."/>
        </authorList>
    </citation>
    <scope>NUCLEOTIDE SEQUENCE [LARGE SCALE GENOMIC DNA]</scope>
    <source>
        <strain evidence="1 2">NBRC 107716</strain>
    </source>
</reference>
<protein>
    <recommendedName>
        <fullName evidence="3">Calpastatin</fullName>
    </recommendedName>
</protein>
<dbReference type="RefSeq" id="WP_147046082.1">
    <property type="nucleotide sequence ID" value="NZ_BJZV01000007.1"/>
</dbReference>
<sequence length="142" mass="15696">MADPYDLDRFIAAQSTTFDQALRELAAGAKRSHWMWFVFPQCAGLGSSDMARRYGISSLDEARAFLRHPVLGHRLRLCTAAVNAVSGRTAHDIFGSPDDMKFRSSMTLFSRADPSIPEFGTALTTYFAGEEDARTLEILSQG</sequence>
<dbReference type="Pfam" id="PF08837">
    <property type="entry name" value="DUF1810"/>
    <property type="match status" value="1"/>
</dbReference>
<dbReference type="Gene3D" id="1.25.40.380">
    <property type="entry name" value="Protein of unknown function DUF1810"/>
    <property type="match status" value="1"/>
</dbReference>
<accession>A0A512JII4</accession>